<dbReference type="Proteomes" id="UP000324209">
    <property type="component" value="Chromosome"/>
</dbReference>
<dbReference type="EMBL" id="CP036150">
    <property type="protein sequence ID" value="QEN09132.1"/>
    <property type="molecule type" value="Genomic_DNA"/>
</dbReference>
<name>A0A5C1QSY9_9SPIO</name>
<protein>
    <submittedName>
        <fullName evidence="3">Sulfurtransferase-like selenium metabolism protein YedF</fullName>
    </submittedName>
</protein>
<sequence length="234" mass="25648">MIKTGSMPIVISLFRKVEERNIMKEYKLDARGLACPKPLLRTKQVISDQVFDSLTVLVSNEAARENVLRFLNHIGFQDISWKAGEAEGEFSISSKPGEKSLPEKTNPESRGTTIPERNPEPASGKTVLIASTRIGLGDDDLGRLLMKGYIYTLTQLETPPSCLIFMNAGVTLALDDSESLEDIKILEGKGVHVLVCGTCLDFLKVGDRLQTGQISNMYEIAEKLHAPAGVLTLT</sequence>
<dbReference type="GO" id="GO:0016740">
    <property type="term" value="F:transferase activity"/>
    <property type="evidence" value="ECO:0007669"/>
    <property type="project" value="UniProtKB-KW"/>
</dbReference>
<evidence type="ECO:0000256" key="1">
    <source>
        <dbReference type="SAM" id="MobiDB-lite"/>
    </source>
</evidence>
<gene>
    <name evidence="3" type="primary">yedF</name>
    <name evidence="3" type="ORF">EXM22_14505</name>
</gene>
<evidence type="ECO:0000313" key="3">
    <source>
        <dbReference type="EMBL" id="QEN09132.1"/>
    </source>
</evidence>
<evidence type="ECO:0000259" key="2">
    <source>
        <dbReference type="Pfam" id="PF01206"/>
    </source>
</evidence>
<feature type="region of interest" description="Disordered" evidence="1">
    <location>
        <begin position="91"/>
        <end position="123"/>
    </location>
</feature>
<reference evidence="3 4" key="1">
    <citation type="submission" date="2019-02" db="EMBL/GenBank/DDBJ databases">
        <title>Complete Genome Sequence and Methylome Analysis of free living Spirochaetas.</title>
        <authorList>
            <person name="Fomenkov A."/>
            <person name="Dubinina G."/>
            <person name="Leshcheva N."/>
            <person name="Mikheeva N."/>
            <person name="Grabovich M."/>
            <person name="Vincze T."/>
            <person name="Roberts R.J."/>
        </authorList>
    </citation>
    <scope>NUCLEOTIDE SEQUENCE [LARGE SCALE GENOMIC DNA]</scope>
    <source>
        <strain evidence="3 4">K2</strain>
    </source>
</reference>
<feature type="domain" description="UPF0033" evidence="2">
    <location>
        <begin position="27"/>
        <end position="80"/>
    </location>
</feature>
<feature type="compositionally biased region" description="Basic and acidic residues" evidence="1">
    <location>
        <begin position="96"/>
        <end position="107"/>
    </location>
</feature>
<dbReference type="Pfam" id="PF01206">
    <property type="entry name" value="TusA"/>
    <property type="match status" value="1"/>
</dbReference>
<keyword evidence="4" id="KW-1185">Reference proteome</keyword>
<dbReference type="InterPro" id="IPR001455">
    <property type="entry name" value="TusA-like"/>
</dbReference>
<dbReference type="OrthoDB" id="9801500at2"/>
<evidence type="ECO:0000313" key="4">
    <source>
        <dbReference type="Proteomes" id="UP000324209"/>
    </source>
</evidence>
<dbReference type="SUPFAM" id="SSF75169">
    <property type="entry name" value="DsrEFH-like"/>
    <property type="match status" value="1"/>
</dbReference>
<dbReference type="SUPFAM" id="SSF64307">
    <property type="entry name" value="SirA-like"/>
    <property type="match status" value="1"/>
</dbReference>
<dbReference type="InterPro" id="IPR019870">
    <property type="entry name" value="Se_metab_YedF"/>
</dbReference>
<keyword evidence="3" id="KW-0808">Transferase</keyword>
<proteinExistence type="predicted"/>
<dbReference type="InterPro" id="IPR027396">
    <property type="entry name" value="DsrEFH-like"/>
</dbReference>
<dbReference type="InterPro" id="IPR036868">
    <property type="entry name" value="TusA-like_sf"/>
</dbReference>
<dbReference type="NCBIfam" id="TIGR03527">
    <property type="entry name" value="selenium_YedF"/>
    <property type="match status" value="1"/>
</dbReference>
<dbReference type="AlphaFoldDB" id="A0A5C1QSY9"/>
<dbReference type="Gene3D" id="3.30.110.40">
    <property type="entry name" value="TusA-like domain"/>
    <property type="match status" value="1"/>
</dbReference>
<organism evidence="3 4">
    <name type="scientific">Oceanispirochaeta crateris</name>
    <dbReference type="NCBI Taxonomy" id="2518645"/>
    <lineage>
        <taxon>Bacteria</taxon>
        <taxon>Pseudomonadati</taxon>
        <taxon>Spirochaetota</taxon>
        <taxon>Spirochaetia</taxon>
        <taxon>Spirochaetales</taxon>
        <taxon>Spirochaetaceae</taxon>
        <taxon>Oceanispirochaeta</taxon>
    </lineage>
</organism>
<accession>A0A5C1QSY9</accession>
<dbReference type="KEGG" id="ock:EXM22_14505"/>